<protein>
    <recommendedName>
        <fullName evidence="2">Molybdenum cofactor biosynthesis protein MoaD</fullName>
    </recommendedName>
</protein>
<dbReference type="Gene3D" id="3.10.20.30">
    <property type="match status" value="1"/>
</dbReference>
<proteinExistence type="predicted"/>
<dbReference type="Pfam" id="PF02597">
    <property type="entry name" value="ThiS"/>
    <property type="match status" value="1"/>
</dbReference>
<sequence>MATVKFFASVKNRMGLDEVSIQLDKPVALREILVIAAEKASKDPAILISSGMLYAVNQDIAQVGDMVDDSDEIAILPPMSGG</sequence>
<dbReference type="SUPFAM" id="SSF54285">
    <property type="entry name" value="MoaD/ThiS"/>
    <property type="match status" value="1"/>
</dbReference>
<gene>
    <name evidence="1" type="ORF">MNBD_NITROSPINAE04-1181</name>
</gene>
<name>A0A3B1CFS6_9ZZZZ</name>
<dbReference type="AlphaFoldDB" id="A0A3B1CFS6"/>
<evidence type="ECO:0000313" key="1">
    <source>
        <dbReference type="EMBL" id="VAX21510.1"/>
    </source>
</evidence>
<dbReference type="InterPro" id="IPR012675">
    <property type="entry name" value="Beta-grasp_dom_sf"/>
</dbReference>
<evidence type="ECO:0008006" key="2">
    <source>
        <dbReference type="Google" id="ProtNLM"/>
    </source>
</evidence>
<reference evidence="1" key="1">
    <citation type="submission" date="2018-06" db="EMBL/GenBank/DDBJ databases">
        <authorList>
            <person name="Zhirakovskaya E."/>
        </authorList>
    </citation>
    <scope>NUCLEOTIDE SEQUENCE</scope>
</reference>
<organism evidence="1">
    <name type="scientific">hydrothermal vent metagenome</name>
    <dbReference type="NCBI Taxonomy" id="652676"/>
    <lineage>
        <taxon>unclassified sequences</taxon>
        <taxon>metagenomes</taxon>
        <taxon>ecological metagenomes</taxon>
    </lineage>
</organism>
<accession>A0A3B1CFS6</accession>
<dbReference type="InterPro" id="IPR003749">
    <property type="entry name" value="ThiS/MoaD-like"/>
</dbReference>
<dbReference type="CDD" id="cd00754">
    <property type="entry name" value="Ubl_MoaD"/>
    <property type="match status" value="1"/>
</dbReference>
<dbReference type="InterPro" id="IPR016155">
    <property type="entry name" value="Mopterin_synth/thiamin_S_b"/>
</dbReference>
<dbReference type="EMBL" id="UOGA01000201">
    <property type="protein sequence ID" value="VAX21510.1"/>
    <property type="molecule type" value="Genomic_DNA"/>
</dbReference>